<dbReference type="InterPro" id="IPR008271">
    <property type="entry name" value="Ser/Thr_kinase_AS"/>
</dbReference>
<organism evidence="13 14">
    <name type="scientific">Globisporangium ultimum (strain ATCC 200006 / CBS 805.95 / DAOM BR144)</name>
    <name type="common">Pythium ultimum</name>
    <dbReference type="NCBI Taxonomy" id="431595"/>
    <lineage>
        <taxon>Eukaryota</taxon>
        <taxon>Sar</taxon>
        <taxon>Stramenopiles</taxon>
        <taxon>Oomycota</taxon>
        <taxon>Peronosporomycetes</taxon>
        <taxon>Pythiales</taxon>
        <taxon>Pythiaceae</taxon>
        <taxon>Globisporangium</taxon>
    </lineage>
</organism>
<sequence>MSDETLQGGVTANATKLHVSPPTSPSDSVSDSNAADASPKDLHLRRSSTSSSDTAENGAPVMPMSAQSQEAAHSQAKCGETVTVNTSANGTAATAVHIPKLDLQKLRSGERSTECASQQSAASSMASPSATIVYNTFSFEEVMSPRHHNGKRYLGGYLLHRISMAGGFLKSWKRKYFRLRDHGIMCFKNQDDSTPLFEIVFKAHSVLLLGKLNGDGSGNYNGSFANKTPKSANPYELPPTSSTAPKAKVNGSLLFILKHVEILGHETPTAKVEVPLYLKAEHSDEYLTWIECLRLKIEARKRALAQSTVHAVVSGSSDGRFNSHGDERLIRIGSDIGKGSDGAAVSDTASAKKKSGGVESQSSSPTSSSQALREEHSSSKSSDAKKEGTTSANETTTPVSADPPEFARFQNKYLIMKEIGEGSFSIVHKVVNRLTGQLCAVKCCKYSSALEEEVGIMRKLSHPNIVGIEGVYNQSAENNMCYVVMDYMEDGDLCDRLIKHQRLPESEVQMIISQVLQGLEYLHRHNILHRDIKPENILLHGDMVKIADFGLAKQLPNAASMLKRSCGTLEYAAPELLVGQPYGLKSDIFSLGVVLYVLLFGAFPFSIESAAALQCMERFPEGVDVRDMSCLSRENIQWRMVSPQAQDVILKMLAPREKDRVSARDLLVHPWFDPERSSSPVSLVAVQPRFRRDSNTWKLLEMNAVGHEVVRLEDCAVKGFTELMARGLEVTKYGNKGSTAPHVTTLVIDFPKQVITWTARANALGLKSSRQPSSSVDSSSISSGKQSSGRRIIRISDITEIRLGHATDAFRHAVGKGKDEVLPHELCLSIICSWRTLDIVAKAPSQREFLSKGLLRLINNGAATPSKTSPVKQIEK</sequence>
<keyword evidence="1" id="KW-0723">Serine/threonine-protein kinase</keyword>
<dbReference type="VEuPathDB" id="FungiDB:PYU1_G002964"/>
<accession>K3WDC6</accession>
<feature type="binding site" evidence="7">
    <location>
        <begin position="535"/>
        <end position="536"/>
    </location>
    <ligand>
        <name>ATP</name>
        <dbReference type="ChEBI" id="CHEBI:30616"/>
    </ligand>
</feature>
<reference evidence="13" key="3">
    <citation type="submission" date="2015-02" db="UniProtKB">
        <authorList>
            <consortium name="EnsemblProtists"/>
        </authorList>
    </citation>
    <scope>IDENTIFICATION</scope>
    <source>
        <strain evidence="13">DAOM BR144</strain>
    </source>
</reference>
<dbReference type="InterPro" id="IPR011993">
    <property type="entry name" value="PH-like_dom_sf"/>
</dbReference>
<evidence type="ECO:0000256" key="8">
    <source>
        <dbReference type="PIRSR" id="PIRSR630616-3"/>
    </source>
</evidence>
<feature type="active site" description="Proton acceptor" evidence="6">
    <location>
        <position position="531"/>
    </location>
</feature>
<dbReference type="STRING" id="431595.K3WDC6"/>
<reference evidence="14" key="2">
    <citation type="submission" date="2010-04" db="EMBL/GenBank/DDBJ databases">
        <authorList>
            <person name="Buell R."/>
            <person name="Hamilton J."/>
            <person name="Hostetler J."/>
        </authorList>
    </citation>
    <scope>NUCLEOTIDE SEQUENCE [LARGE SCALE GENOMIC DNA]</scope>
    <source>
        <strain evidence="14">DAOM:BR144</strain>
    </source>
</reference>
<reference evidence="14" key="1">
    <citation type="journal article" date="2010" name="Genome Biol.">
        <title>Genome sequence of the necrotrophic plant pathogen Pythium ultimum reveals original pathogenicity mechanisms and effector repertoire.</title>
        <authorList>
            <person name="Levesque C.A."/>
            <person name="Brouwer H."/>
            <person name="Cano L."/>
            <person name="Hamilton J.P."/>
            <person name="Holt C."/>
            <person name="Huitema E."/>
            <person name="Raffaele S."/>
            <person name="Robideau G.P."/>
            <person name="Thines M."/>
            <person name="Win J."/>
            <person name="Zerillo M.M."/>
            <person name="Beakes G.W."/>
            <person name="Boore J.L."/>
            <person name="Busam D."/>
            <person name="Dumas B."/>
            <person name="Ferriera S."/>
            <person name="Fuerstenberg S.I."/>
            <person name="Gachon C.M."/>
            <person name="Gaulin E."/>
            <person name="Govers F."/>
            <person name="Grenville-Briggs L."/>
            <person name="Horner N."/>
            <person name="Hostetler J."/>
            <person name="Jiang R.H."/>
            <person name="Johnson J."/>
            <person name="Krajaejun T."/>
            <person name="Lin H."/>
            <person name="Meijer H.J."/>
            <person name="Moore B."/>
            <person name="Morris P."/>
            <person name="Phuntmart V."/>
            <person name="Puiu D."/>
            <person name="Shetty J."/>
            <person name="Stajich J.E."/>
            <person name="Tripathy S."/>
            <person name="Wawra S."/>
            <person name="van West P."/>
            <person name="Whitty B.R."/>
            <person name="Coutinho P.M."/>
            <person name="Henrissat B."/>
            <person name="Martin F."/>
            <person name="Thomas P.D."/>
            <person name="Tyler B.M."/>
            <person name="De Vries R.P."/>
            <person name="Kamoun S."/>
            <person name="Yandell M."/>
            <person name="Tisserat N."/>
            <person name="Buell C.R."/>
        </authorList>
    </citation>
    <scope>NUCLEOTIDE SEQUENCE</scope>
    <source>
        <strain evidence="14">DAOM:BR144</strain>
    </source>
</reference>
<dbReference type="Proteomes" id="UP000019132">
    <property type="component" value="Unassembled WGS sequence"/>
</dbReference>
<protein>
    <recommendedName>
        <fullName evidence="15">Protein kinase domain-containing protein</fullName>
    </recommendedName>
</protein>
<dbReference type="PANTHER" id="PTHR24350">
    <property type="entry name" value="SERINE/THREONINE-PROTEIN KINASE IAL-RELATED"/>
    <property type="match status" value="1"/>
</dbReference>
<keyword evidence="3 7" id="KW-0547">Nucleotide-binding</keyword>
<dbReference type="InterPro" id="IPR017441">
    <property type="entry name" value="Protein_kinase_ATP_BS"/>
</dbReference>
<dbReference type="InterPro" id="IPR000719">
    <property type="entry name" value="Prot_kinase_dom"/>
</dbReference>
<dbReference type="GO" id="GO:0005524">
    <property type="term" value="F:ATP binding"/>
    <property type="evidence" value="ECO:0007669"/>
    <property type="project" value="UniProtKB-UniRule"/>
</dbReference>
<evidence type="ECO:0000256" key="2">
    <source>
        <dbReference type="ARBA" id="ARBA00022679"/>
    </source>
</evidence>
<keyword evidence="4" id="KW-0418">Kinase</keyword>
<dbReference type="AlphaFoldDB" id="K3WDC6"/>
<evidence type="ECO:0000256" key="5">
    <source>
        <dbReference type="ARBA" id="ARBA00022840"/>
    </source>
</evidence>
<dbReference type="PROSITE" id="PS50003">
    <property type="entry name" value="PH_DOMAIN"/>
    <property type="match status" value="1"/>
</dbReference>
<dbReference type="Pfam" id="PF00069">
    <property type="entry name" value="Pkinase"/>
    <property type="match status" value="1"/>
</dbReference>
<dbReference type="GO" id="GO:0004674">
    <property type="term" value="F:protein serine/threonine kinase activity"/>
    <property type="evidence" value="ECO:0007669"/>
    <property type="project" value="UniProtKB-KW"/>
</dbReference>
<keyword evidence="5 7" id="KW-0067">ATP-binding</keyword>
<dbReference type="Gene3D" id="1.10.510.10">
    <property type="entry name" value="Transferase(Phosphotransferase) domain 1"/>
    <property type="match status" value="1"/>
</dbReference>
<dbReference type="Gene3D" id="2.30.29.30">
    <property type="entry name" value="Pleckstrin-homology domain (PH domain)/Phosphotyrosine-binding domain (PTB)"/>
    <property type="match status" value="2"/>
</dbReference>
<dbReference type="Pfam" id="PF00169">
    <property type="entry name" value="PH"/>
    <property type="match status" value="1"/>
</dbReference>
<keyword evidence="14" id="KW-1185">Reference proteome</keyword>
<evidence type="ECO:0000256" key="4">
    <source>
        <dbReference type="ARBA" id="ARBA00022777"/>
    </source>
</evidence>
<dbReference type="InterPro" id="IPR011009">
    <property type="entry name" value="Kinase-like_dom_sf"/>
</dbReference>
<dbReference type="InterPro" id="IPR001849">
    <property type="entry name" value="PH_domain"/>
</dbReference>
<dbReference type="PROSITE" id="PS50011">
    <property type="entry name" value="PROTEIN_KINASE_DOM"/>
    <property type="match status" value="1"/>
</dbReference>
<evidence type="ECO:0000256" key="1">
    <source>
        <dbReference type="ARBA" id="ARBA00022527"/>
    </source>
</evidence>
<feature type="compositionally biased region" description="Polar residues" evidence="10">
    <location>
        <begin position="389"/>
        <end position="399"/>
    </location>
</feature>
<dbReference type="InterPro" id="IPR030616">
    <property type="entry name" value="Aur-like"/>
</dbReference>
<feature type="region of interest" description="Disordered" evidence="10">
    <location>
        <begin position="768"/>
        <end position="788"/>
    </location>
</feature>
<feature type="compositionally biased region" description="Low complexity" evidence="10">
    <location>
        <begin position="65"/>
        <end position="76"/>
    </location>
</feature>
<feature type="compositionally biased region" description="Low complexity" evidence="10">
    <location>
        <begin position="25"/>
        <end position="37"/>
    </location>
</feature>
<evidence type="ECO:0008006" key="15">
    <source>
        <dbReference type="Google" id="ProtNLM"/>
    </source>
</evidence>
<feature type="binding site" evidence="7 9">
    <location>
        <position position="442"/>
    </location>
    <ligand>
        <name>ATP</name>
        <dbReference type="ChEBI" id="CHEBI:30616"/>
    </ligand>
</feature>
<dbReference type="OMA" id="GSFSIVH"/>
<dbReference type="SMART" id="SM00220">
    <property type="entry name" value="S_TKc"/>
    <property type="match status" value="1"/>
</dbReference>
<evidence type="ECO:0000259" key="12">
    <source>
        <dbReference type="PROSITE" id="PS50011"/>
    </source>
</evidence>
<keyword evidence="2" id="KW-0808">Transferase</keyword>
<dbReference type="PROSITE" id="PS00108">
    <property type="entry name" value="PROTEIN_KINASE_ST"/>
    <property type="match status" value="1"/>
</dbReference>
<name>K3WDC6_GLOUD</name>
<dbReference type="SMART" id="SM00233">
    <property type="entry name" value="PH"/>
    <property type="match status" value="1"/>
</dbReference>
<feature type="domain" description="Protein kinase" evidence="12">
    <location>
        <begin position="413"/>
        <end position="672"/>
    </location>
</feature>
<dbReference type="SUPFAM" id="SSF56112">
    <property type="entry name" value="Protein kinase-like (PK-like)"/>
    <property type="match status" value="1"/>
</dbReference>
<feature type="cross-link" description="Glycyl lysine isopeptide (Lys-Gly) (interchain with G-Cter in SUMO2)" evidence="8">
    <location>
        <position position="533"/>
    </location>
</feature>
<feature type="binding site" evidence="7">
    <location>
        <position position="548"/>
    </location>
    <ligand>
        <name>ATP</name>
        <dbReference type="ChEBI" id="CHEBI:30616"/>
    </ligand>
</feature>
<evidence type="ECO:0000256" key="9">
    <source>
        <dbReference type="PROSITE-ProRule" id="PRU10141"/>
    </source>
</evidence>
<evidence type="ECO:0000256" key="3">
    <source>
        <dbReference type="ARBA" id="ARBA00022741"/>
    </source>
</evidence>
<dbReference type="EMBL" id="GL376628">
    <property type="status" value="NOT_ANNOTATED_CDS"/>
    <property type="molecule type" value="Genomic_DNA"/>
</dbReference>
<evidence type="ECO:0000259" key="11">
    <source>
        <dbReference type="PROSITE" id="PS50003"/>
    </source>
</evidence>
<evidence type="ECO:0000313" key="14">
    <source>
        <dbReference type="Proteomes" id="UP000019132"/>
    </source>
</evidence>
<dbReference type="EnsemblProtists" id="PYU1_T002967">
    <property type="protein sequence ID" value="PYU1_T002967"/>
    <property type="gene ID" value="PYU1_G002964"/>
</dbReference>
<evidence type="ECO:0000256" key="7">
    <source>
        <dbReference type="PIRSR" id="PIRSR630616-2"/>
    </source>
</evidence>
<feature type="domain" description="PH" evidence="11">
    <location>
        <begin position="151"/>
        <end position="298"/>
    </location>
</feature>
<dbReference type="eggNOG" id="KOG0032">
    <property type="taxonomic scope" value="Eukaryota"/>
</dbReference>
<evidence type="ECO:0000256" key="6">
    <source>
        <dbReference type="PIRSR" id="PIRSR630616-1"/>
    </source>
</evidence>
<dbReference type="InParanoid" id="K3WDC6"/>
<dbReference type="SUPFAM" id="SSF50729">
    <property type="entry name" value="PH domain-like"/>
    <property type="match status" value="1"/>
</dbReference>
<proteinExistence type="predicted"/>
<dbReference type="FunFam" id="1.10.510.10:FF:000571">
    <property type="entry name" value="Maternal embryonic leucine zipper kinase"/>
    <property type="match status" value="1"/>
</dbReference>
<feature type="compositionally biased region" description="Polar residues" evidence="10">
    <location>
        <begin position="1"/>
        <end position="14"/>
    </location>
</feature>
<feature type="region of interest" description="Disordered" evidence="10">
    <location>
        <begin position="1"/>
        <end position="78"/>
    </location>
</feature>
<dbReference type="HOGENOM" id="CLU_390036_0_0_1"/>
<evidence type="ECO:0000256" key="10">
    <source>
        <dbReference type="SAM" id="MobiDB-lite"/>
    </source>
</evidence>
<dbReference type="PROSITE" id="PS00107">
    <property type="entry name" value="PROTEIN_KINASE_ATP"/>
    <property type="match status" value="1"/>
</dbReference>
<feature type="region of interest" description="Disordered" evidence="10">
    <location>
        <begin position="333"/>
        <end position="404"/>
    </location>
</feature>
<evidence type="ECO:0000313" key="13">
    <source>
        <dbReference type="EnsemblProtists" id="PYU1_T002967"/>
    </source>
</evidence>
<feature type="compositionally biased region" description="Low complexity" evidence="10">
    <location>
        <begin position="360"/>
        <end position="370"/>
    </location>
</feature>
<feature type="compositionally biased region" description="Basic and acidic residues" evidence="10">
    <location>
        <begin position="372"/>
        <end position="388"/>
    </location>
</feature>